<dbReference type="EMBL" id="JALPRF010000008">
    <property type="protein sequence ID" value="MCK8495378.1"/>
    <property type="molecule type" value="Genomic_DNA"/>
</dbReference>
<name>A0ABT0HT59_9BACT</name>
<feature type="domain" description="HTH LytTR-type" evidence="1">
    <location>
        <begin position="47"/>
        <end position="114"/>
    </location>
</feature>
<dbReference type="PANTHER" id="PTHR37299">
    <property type="entry name" value="TRANSCRIPTIONAL REGULATOR-RELATED"/>
    <property type="match status" value="1"/>
</dbReference>
<comment type="caution">
    <text evidence="2">The sequence shown here is derived from an EMBL/GenBank/DDBJ whole genome shotgun (WGS) entry which is preliminary data.</text>
</comment>
<dbReference type="RefSeq" id="WP_248480142.1">
    <property type="nucleotide sequence ID" value="NZ_JALPRF010000008.1"/>
</dbReference>
<sequence length="118" mass="13112">MNAPLPPLSKLIKIPGIASPVQSETISHFEGFGNYSRLFFLGKSAPVVVSQTLKLFELQLPNFLRVSKSHLVNPQHIISLDNLKGRSNQLTLSNEVFVPVSRRRIDGIRTQLSVQGVH</sequence>
<dbReference type="SMART" id="SM00850">
    <property type="entry name" value="LytTR"/>
    <property type="match status" value="1"/>
</dbReference>
<dbReference type="InterPro" id="IPR007492">
    <property type="entry name" value="LytTR_DNA-bd_dom"/>
</dbReference>
<protein>
    <submittedName>
        <fullName evidence="2">LytTR family transcriptional regulator</fullName>
    </submittedName>
</protein>
<dbReference type="Gene3D" id="2.40.50.1020">
    <property type="entry name" value="LytTr DNA-binding domain"/>
    <property type="match status" value="1"/>
</dbReference>
<organism evidence="2 3">
    <name type="scientific">Spirosoma liriopis</name>
    <dbReference type="NCBI Taxonomy" id="2937440"/>
    <lineage>
        <taxon>Bacteria</taxon>
        <taxon>Pseudomonadati</taxon>
        <taxon>Bacteroidota</taxon>
        <taxon>Cytophagia</taxon>
        <taxon>Cytophagales</taxon>
        <taxon>Cytophagaceae</taxon>
        <taxon>Spirosoma</taxon>
    </lineage>
</organism>
<evidence type="ECO:0000259" key="1">
    <source>
        <dbReference type="PROSITE" id="PS50930"/>
    </source>
</evidence>
<evidence type="ECO:0000313" key="2">
    <source>
        <dbReference type="EMBL" id="MCK8495378.1"/>
    </source>
</evidence>
<evidence type="ECO:0000313" key="3">
    <source>
        <dbReference type="Proteomes" id="UP001202180"/>
    </source>
</evidence>
<gene>
    <name evidence="2" type="ORF">M0L20_26165</name>
</gene>
<proteinExistence type="predicted"/>
<dbReference type="Pfam" id="PF04397">
    <property type="entry name" value="LytTR"/>
    <property type="match status" value="1"/>
</dbReference>
<reference evidence="2 3" key="1">
    <citation type="submission" date="2022-04" db="EMBL/GenBank/DDBJ databases">
        <title>Spirosoma sp. strain RP8 genome sequencing and assembly.</title>
        <authorList>
            <person name="Jung Y."/>
        </authorList>
    </citation>
    <scope>NUCLEOTIDE SEQUENCE [LARGE SCALE GENOMIC DNA]</scope>
    <source>
        <strain evidence="2 3">RP8</strain>
    </source>
</reference>
<dbReference type="Proteomes" id="UP001202180">
    <property type="component" value="Unassembled WGS sequence"/>
</dbReference>
<accession>A0ABT0HT59</accession>
<dbReference type="InterPro" id="IPR046947">
    <property type="entry name" value="LytR-like"/>
</dbReference>
<keyword evidence="3" id="KW-1185">Reference proteome</keyword>
<dbReference type="PROSITE" id="PS50930">
    <property type="entry name" value="HTH_LYTTR"/>
    <property type="match status" value="1"/>
</dbReference>
<dbReference type="PANTHER" id="PTHR37299:SF1">
    <property type="entry name" value="STAGE 0 SPORULATION PROTEIN A HOMOLOG"/>
    <property type="match status" value="1"/>
</dbReference>